<evidence type="ECO:0000313" key="4">
    <source>
        <dbReference type="Proteomes" id="UP000466931"/>
    </source>
</evidence>
<evidence type="ECO:0000256" key="2">
    <source>
        <dbReference type="SAM" id="Phobius"/>
    </source>
</evidence>
<feature type="transmembrane region" description="Helical" evidence="2">
    <location>
        <begin position="101"/>
        <end position="124"/>
    </location>
</feature>
<keyword evidence="4" id="KW-1185">Reference proteome</keyword>
<reference evidence="3" key="1">
    <citation type="journal article" date="2019" name="Emerg. Microbes Infect.">
        <title>Comprehensive subspecies identification of 175 nontuberculous mycobacteria species based on 7547 genomic profiles.</title>
        <authorList>
            <person name="Matsumoto Y."/>
            <person name="Kinjo T."/>
            <person name="Motooka D."/>
            <person name="Nabeya D."/>
            <person name="Jung N."/>
            <person name="Uechi K."/>
            <person name="Horii T."/>
            <person name="Iida T."/>
            <person name="Fujita J."/>
            <person name="Nakamura S."/>
        </authorList>
    </citation>
    <scope>NUCLEOTIDE SEQUENCE [LARGE SCALE GENOMIC DNA]</scope>
    <source>
        <strain evidence="3">JCM 13671</strain>
    </source>
</reference>
<protein>
    <submittedName>
        <fullName evidence="3">Uncharacterized protein</fullName>
    </submittedName>
</protein>
<sequence>MSDELPMALIDEASVTLTSLPRLTLPPERWPAVAEAVNGLDDALWADDEKSLRAELKRLRGAVIGTAPRPQPGEGAAPTVNPLSYRTTDYATRTPLRAITLFLIGSAVLLATLVVSLIVVLAVGGDSQPGSTSPETRTSAEATPSAEGQPETRHEPAEGGGGLHLATVGLIAVAGLGGFVMVIWRRRAKAARMTAGAREPRASGRLQTVAVPDDLRDAVGRLVAELERRRG</sequence>
<name>A0A7I7XXX4_9MYCO</name>
<reference evidence="3" key="2">
    <citation type="submission" date="2020-02" db="EMBL/GenBank/DDBJ databases">
        <authorList>
            <person name="Matsumoto Y."/>
            <person name="Motooka D."/>
            <person name="Nakamura S."/>
        </authorList>
    </citation>
    <scope>NUCLEOTIDE SEQUENCE</scope>
    <source>
        <strain evidence="3">JCM 13671</strain>
    </source>
</reference>
<feature type="region of interest" description="Disordered" evidence="1">
    <location>
        <begin position="126"/>
        <end position="161"/>
    </location>
</feature>
<evidence type="ECO:0000313" key="3">
    <source>
        <dbReference type="EMBL" id="BBZ34127.1"/>
    </source>
</evidence>
<gene>
    <name evidence="3" type="ORF">MCNF_27320</name>
</gene>
<evidence type="ECO:0000256" key="1">
    <source>
        <dbReference type="SAM" id="MobiDB-lite"/>
    </source>
</evidence>
<feature type="compositionally biased region" description="Polar residues" evidence="1">
    <location>
        <begin position="128"/>
        <end position="142"/>
    </location>
</feature>
<dbReference type="EMBL" id="AP022612">
    <property type="protein sequence ID" value="BBZ34127.1"/>
    <property type="molecule type" value="Genomic_DNA"/>
</dbReference>
<organism evidence="3 4">
    <name type="scientific">Mycolicibacterium confluentis</name>
    <dbReference type="NCBI Taxonomy" id="28047"/>
    <lineage>
        <taxon>Bacteria</taxon>
        <taxon>Bacillati</taxon>
        <taxon>Actinomycetota</taxon>
        <taxon>Actinomycetes</taxon>
        <taxon>Mycobacteriales</taxon>
        <taxon>Mycobacteriaceae</taxon>
        <taxon>Mycolicibacterium</taxon>
    </lineage>
</organism>
<keyword evidence="2" id="KW-1133">Transmembrane helix</keyword>
<dbReference type="Proteomes" id="UP000466931">
    <property type="component" value="Chromosome"/>
</dbReference>
<keyword evidence="2" id="KW-0472">Membrane</keyword>
<keyword evidence="2" id="KW-0812">Transmembrane</keyword>
<dbReference type="RefSeq" id="WP_085152523.1">
    <property type="nucleotide sequence ID" value="NZ_AP022612.1"/>
</dbReference>
<proteinExistence type="predicted"/>
<dbReference type="OrthoDB" id="9835917at2"/>
<feature type="transmembrane region" description="Helical" evidence="2">
    <location>
        <begin position="163"/>
        <end position="184"/>
    </location>
</feature>
<dbReference type="AlphaFoldDB" id="A0A7I7XXX4"/>
<accession>A0A7I7XXX4</accession>